<dbReference type="PANTHER" id="PTHR46465:SF2">
    <property type="entry name" value="LATERAL SIGNALING TARGET PROTEIN 2 HOMOLOG"/>
    <property type="match status" value="1"/>
</dbReference>
<proteinExistence type="predicted"/>
<dbReference type="PANTHER" id="PTHR46465">
    <property type="entry name" value="LATERAL SIGNALING TARGET PROTEIN 2 HOMOLOG"/>
    <property type="match status" value="1"/>
</dbReference>
<organism evidence="2 3">
    <name type="scientific">Caulochytrium protostelioides</name>
    <dbReference type="NCBI Taxonomy" id="1555241"/>
    <lineage>
        <taxon>Eukaryota</taxon>
        <taxon>Fungi</taxon>
        <taxon>Fungi incertae sedis</taxon>
        <taxon>Chytridiomycota</taxon>
        <taxon>Chytridiomycota incertae sedis</taxon>
        <taxon>Chytridiomycetes</taxon>
        <taxon>Caulochytriales</taxon>
        <taxon>Caulochytriaceae</taxon>
        <taxon>Caulochytrium</taxon>
    </lineage>
</organism>
<gene>
    <name evidence="2" type="ORF">CXG81DRAFT_23065</name>
</gene>
<sequence>MPSSASASAPPTHKHVMVAGRSMKHMVVASDPPIQATAMMQEQDDEDGAHGADAPRAVTRPSGHRSVHADELQLLLHCDLRNPTYEHHLAAAPHAVHPADAAMAGVSITAAFVSNEVPAAIASKRRPILNENFPLTLLFHADVRWQRAIRKLRKEGDVMTPRYRSRLYDVHEAQKRVLQAIWIIRTEAGPLVNADRGYRQQLPLRDQEELDGCYSENILFAAQALSRGFRIRGIEAFAPELRVDAQVVCASLDALRHALLYGAASRRRVPVADFQAGMAGVLQDFDAAWCRFENHICFTYLEATAVHDAQQGLARPQYVDASTMMQTLLTSTIEVYLENGILDRAAVEACDPDIVFALPRLALFRILVDAQGLGLLDANEPRRSSRYLRQCTQYLLRVRRIMQTMAAEELRTLERMLGDTAFVEACSVGQPLWRETSAHGVYRAVCRIADDLQMGHTAKEFSDILKNVLATYRMVR</sequence>
<dbReference type="AlphaFoldDB" id="A0A4V1IVJ6"/>
<evidence type="ECO:0000313" key="2">
    <source>
        <dbReference type="EMBL" id="RKP04289.1"/>
    </source>
</evidence>
<dbReference type="OrthoDB" id="20035at2759"/>
<dbReference type="InterPro" id="IPR051118">
    <property type="entry name" value="LST-2"/>
</dbReference>
<dbReference type="GO" id="GO:0031901">
    <property type="term" value="C:early endosome membrane"/>
    <property type="evidence" value="ECO:0007669"/>
    <property type="project" value="TreeGrafter"/>
</dbReference>
<evidence type="ECO:0000313" key="3">
    <source>
        <dbReference type="Proteomes" id="UP000274922"/>
    </source>
</evidence>
<feature type="region of interest" description="Disordered" evidence="1">
    <location>
        <begin position="40"/>
        <end position="65"/>
    </location>
</feature>
<name>A0A4V1IVJ6_9FUNG</name>
<protein>
    <submittedName>
        <fullName evidence="2">Uncharacterized protein</fullName>
    </submittedName>
</protein>
<evidence type="ECO:0000256" key="1">
    <source>
        <dbReference type="SAM" id="MobiDB-lite"/>
    </source>
</evidence>
<keyword evidence="3" id="KW-1185">Reference proteome</keyword>
<dbReference type="Proteomes" id="UP000274922">
    <property type="component" value="Unassembled WGS sequence"/>
</dbReference>
<accession>A0A4V1IVJ6</accession>
<dbReference type="EMBL" id="ML014111">
    <property type="protein sequence ID" value="RKP04289.1"/>
    <property type="molecule type" value="Genomic_DNA"/>
</dbReference>
<reference evidence="3" key="1">
    <citation type="journal article" date="2018" name="Nat. Microbiol.">
        <title>Leveraging single-cell genomics to expand the fungal tree of life.</title>
        <authorList>
            <person name="Ahrendt S.R."/>
            <person name="Quandt C.A."/>
            <person name="Ciobanu D."/>
            <person name="Clum A."/>
            <person name="Salamov A."/>
            <person name="Andreopoulos B."/>
            <person name="Cheng J.F."/>
            <person name="Woyke T."/>
            <person name="Pelin A."/>
            <person name="Henrissat B."/>
            <person name="Reynolds N.K."/>
            <person name="Benny G.L."/>
            <person name="Smith M.E."/>
            <person name="James T.Y."/>
            <person name="Grigoriev I.V."/>
        </authorList>
    </citation>
    <scope>NUCLEOTIDE SEQUENCE [LARGE SCALE GENOMIC DNA]</scope>
    <source>
        <strain evidence="3">ATCC 52028</strain>
    </source>
</reference>